<evidence type="ECO:0000313" key="2">
    <source>
        <dbReference type="WBParaSite" id="ECPE_0000042501-mRNA-1"/>
    </source>
</evidence>
<accession>A0A183A0E0</accession>
<feature type="region of interest" description="Disordered" evidence="1">
    <location>
        <begin position="32"/>
        <end position="178"/>
    </location>
</feature>
<proteinExistence type="predicted"/>
<feature type="compositionally biased region" description="Polar residues" evidence="1">
    <location>
        <begin position="32"/>
        <end position="45"/>
    </location>
</feature>
<organism evidence="2">
    <name type="scientific">Echinostoma caproni</name>
    <dbReference type="NCBI Taxonomy" id="27848"/>
    <lineage>
        <taxon>Eukaryota</taxon>
        <taxon>Metazoa</taxon>
        <taxon>Spiralia</taxon>
        <taxon>Lophotrochozoa</taxon>
        <taxon>Platyhelminthes</taxon>
        <taxon>Trematoda</taxon>
        <taxon>Digenea</taxon>
        <taxon>Plagiorchiida</taxon>
        <taxon>Echinostomata</taxon>
        <taxon>Echinostomatoidea</taxon>
        <taxon>Echinostomatidae</taxon>
        <taxon>Echinostoma</taxon>
    </lineage>
</organism>
<feature type="compositionally biased region" description="Basic and acidic residues" evidence="1">
    <location>
        <begin position="46"/>
        <end position="62"/>
    </location>
</feature>
<dbReference type="WBParaSite" id="ECPE_0000042501-mRNA-1">
    <property type="protein sequence ID" value="ECPE_0000042501-mRNA-1"/>
    <property type="gene ID" value="ECPE_0000042501"/>
</dbReference>
<sequence>LSCPSRVELRQCLPRALFADSAIVAATKALRTGSTRKSGGISSPDPSERTTVKQADSHKHDSQQPNVQLVLITCPRSRRKNHTPAKLVSTQRGSRKTPKSRNPSGGEGHRHSSRHSKRNTDTNSTHGSLSMSQPAVPLDMSDYFSRTNTSLSSKSTVDKRRHRRSVHETPDPEKSYPRWERAKLAAAEKTKGRVSCPGRQQFLKFI</sequence>
<reference evidence="2" key="1">
    <citation type="submission" date="2016-06" db="UniProtKB">
        <authorList>
            <consortium name="WormBaseParasite"/>
        </authorList>
    </citation>
    <scope>IDENTIFICATION</scope>
</reference>
<protein>
    <submittedName>
        <fullName evidence="2">Vexin</fullName>
    </submittedName>
</protein>
<dbReference type="AlphaFoldDB" id="A0A183A0E0"/>
<feature type="compositionally biased region" description="Basic and acidic residues" evidence="1">
    <location>
        <begin position="166"/>
        <end position="178"/>
    </location>
</feature>
<feature type="compositionally biased region" description="Polar residues" evidence="1">
    <location>
        <begin position="144"/>
        <end position="155"/>
    </location>
</feature>
<evidence type="ECO:0000256" key="1">
    <source>
        <dbReference type="SAM" id="MobiDB-lite"/>
    </source>
</evidence>
<name>A0A183A0E0_9TREM</name>
<feature type="compositionally biased region" description="Polar residues" evidence="1">
    <location>
        <begin position="121"/>
        <end position="133"/>
    </location>
</feature>